<dbReference type="WBParaSite" id="ACRNAN_scaffold6689.g15566.t1">
    <property type="protein sequence ID" value="ACRNAN_scaffold6689.g15566.t1"/>
    <property type="gene ID" value="ACRNAN_scaffold6689.g15566"/>
</dbReference>
<evidence type="ECO:0000313" key="1">
    <source>
        <dbReference type="Proteomes" id="UP000887540"/>
    </source>
</evidence>
<reference evidence="2" key="1">
    <citation type="submission" date="2022-11" db="UniProtKB">
        <authorList>
            <consortium name="WormBaseParasite"/>
        </authorList>
    </citation>
    <scope>IDENTIFICATION</scope>
</reference>
<keyword evidence="1" id="KW-1185">Reference proteome</keyword>
<accession>A0A914EAK0</accession>
<evidence type="ECO:0000313" key="2">
    <source>
        <dbReference type="WBParaSite" id="ACRNAN_scaffold6689.g15566.t1"/>
    </source>
</evidence>
<dbReference type="AlphaFoldDB" id="A0A914EAK0"/>
<sequence>MAEFRPTIVREGYENGYGEVYFITLKEWPAHMPELNALDSSVWSVLEAEPVLIFGVMKSTSPYPFFITFAQLLNEILPFLLQKSVKAS</sequence>
<proteinExistence type="predicted"/>
<name>A0A914EAK0_9BILA</name>
<organism evidence="1 2">
    <name type="scientific">Acrobeloides nanus</name>
    <dbReference type="NCBI Taxonomy" id="290746"/>
    <lineage>
        <taxon>Eukaryota</taxon>
        <taxon>Metazoa</taxon>
        <taxon>Ecdysozoa</taxon>
        <taxon>Nematoda</taxon>
        <taxon>Chromadorea</taxon>
        <taxon>Rhabditida</taxon>
        <taxon>Tylenchina</taxon>
        <taxon>Cephalobomorpha</taxon>
        <taxon>Cephaloboidea</taxon>
        <taxon>Cephalobidae</taxon>
        <taxon>Acrobeloides</taxon>
    </lineage>
</organism>
<dbReference type="Proteomes" id="UP000887540">
    <property type="component" value="Unplaced"/>
</dbReference>
<protein>
    <submittedName>
        <fullName evidence="2">Uncharacterized protein</fullName>
    </submittedName>
</protein>